<evidence type="ECO:0000256" key="6">
    <source>
        <dbReference type="HAMAP-Rule" id="MF_00337"/>
    </source>
</evidence>
<evidence type="ECO:0000256" key="3">
    <source>
        <dbReference type="ARBA" id="ARBA00022722"/>
    </source>
</evidence>
<evidence type="ECO:0000256" key="1">
    <source>
        <dbReference type="ARBA" id="ARBA00009998"/>
    </source>
</evidence>
<dbReference type="HAMAP" id="MF_00337">
    <property type="entry name" value="Exonuc_7_S"/>
    <property type="match status" value="1"/>
</dbReference>
<proteinExistence type="inferred from homology"/>
<dbReference type="PIRSF" id="PIRSF006488">
    <property type="entry name" value="Exonuc_VII_S"/>
    <property type="match status" value="1"/>
</dbReference>
<reference evidence="7 8" key="1">
    <citation type="submission" date="2016-03" db="EMBL/GenBank/DDBJ databases">
        <title>Speciation and ecological success in dimly lit waters: horizontal gene transfer in a green sulfur bacteria bloom unveiled by metagenomic assembly.</title>
        <authorList>
            <person name="Llorens-Mares T."/>
            <person name="Liu Z."/>
            <person name="Allen L.Z."/>
            <person name="Rusch D.B."/>
            <person name="Craig M.T."/>
            <person name="Dupont C.L."/>
            <person name="Bryant D.A."/>
            <person name="Casamayor E.O."/>
        </authorList>
    </citation>
    <scope>NUCLEOTIDE SEQUENCE [LARGE SCALE GENOMIC DNA]</scope>
    <source>
        <strain evidence="7">CIII</strain>
    </source>
</reference>
<protein>
    <recommendedName>
        <fullName evidence="6">Exodeoxyribonuclease 7 small subunit</fullName>
        <ecNumber evidence="6">3.1.11.6</ecNumber>
    </recommendedName>
    <alternativeName>
        <fullName evidence="6">Exodeoxyribonuclease VII small subunit</fullName>
        <shortName evidence="6">Exonuclease VII small subunit</shortName>
    </alternativeName>
</protein>
<dbReference type="NCBIfam" id="TIGR01280">
    <property type="entry name" value="xseB"/>
    <property type="match status" value="1"/>
</dbReference>
<keyword evidence="4 6" id="KW-0378">Hydrolase</keyword>
<dbReference type="Pfam" id="PF02609">
    <property type="entry name" value="Exonuc_VII_S"/>
    <property type="match status" value="1"/>
</dbReference>
<organism evidence="7 8">
    <name type="scientific">Pelodictyon luteolum</name>
    <dbReference type="NCBI Taxonomy" id="1100"/>
    <lineage>
        <taxon>Bacteria</taxon>
        <taxon>Pseudomonadati</taxon>
        <taxon>Chlorobiota</taxon>
        <taxon>Chlorobiia</taxon>
        <taxon>Chlorobiales</taxon>
        <taxon>Chlorobiaceae</taxon>
        <taxon>Chlorobium/Pelodictyon group</taxon>
        <taxon>Pelodictyon</taxon>
    </lineage>
</organism>
<dbReference type="InterPro" id="IPR003761">
    <property type="entry name" value="Exonuc_VII_S"/>
</dbReference>
<dbReference type="InterPro" id="IPR037004">
    <property type="entry name" value="Exonuc_VII_ssu_sf"/>
</dbReference>
<keyword evidence="5 6" id="KW-0269">Exonuclease</keyword>
<evidence type="ECO:0000313" key="7">
    <source>
        <dbReference type="EMBL" id="KZK73735.1"/>
    </source>
</evidence>
<evidence type="ECO:0000256" key="5">
    <source>
        <dbReference type="ARBA" id="ARBA00022839"/>
    </source>
</evidence>
<evidence type="ECO:0000256" key="4">
    <source>
        <dbReference type="ARBA" id="ARBA00022801"/>
    </source>
</evidence>
<dbReference type="PANTHER" id="PTHR34137:SF1">
    <property type="entry name" value="EXODEOXYRIBONUCLEASE 7 SMALL SUBUNIT"/>
    <property type="match status" value="1"/>
</dbReference>
<comment type="subcellular location">
    <subcellularLocation>
        <location evidence="6">Cytoplasm</location>
    </subcellularLocation>
</comment>
<accession>A0A165L9A3</accession>
<dbReference type="AlphaFoldDB" id="A0A165L9A3"/>
<dbReference type="GO" id="GO:0006308">
    <property type="term" value="P:DNA catabolic process"/>
    <property type="evidence" value="ECO:0007669"/>
    <property type="project" value="UniProtKB-UniRule"/>
</dbReference>
<evidence type="ECO:0000313" key="8">
    <source>
        <dbReference type="Proteomes" id="UP000076481"/>
    </source>
</evidence>
<comment type="catalytic activity">
    <reaction evidence="6">
        <text>Exonucleolytic cleavage in either 5'- to 3'- or 3'- to 5'-direction to yield nucleoside 5'-phosphates.</text>
        <dbReference type="EC" id="3.1.11.6"/>
    </reaction>
</comment>
<dbReference type="RefSeq" id="WP_303682178.1">
    <property type="nucleotide sequence ID" value="NZ_LVWG01000034.1"/>
</dbReference>
<dbReference type="Gene3D" id="1.10.287.1040">
    <property type="entry name" value="Exonuclease VII, small subunit"/>
    <property type="match status" value="1"/>
</dbReference>
<dbReference type="EMBL" id="LVWG01000034">
    <property type="protein sequence ID" value="KZK73735.1"/>
    <property type="molecule type" value="Genomic_DNA"/>
</dbReference>
<evidence type="ECO:0000256" key="2">
    <source>
        <dbReference type="ARBA" id="ARBA00022490"/>
    </source>
</evidence>
<dbReference type="GO" id="GO:0005829">
    <property type="term" value="C:cytosol"/>
    <property type="evidence" value="ECO:0007669"/>
    <property type="project" value="TreeGrafter"/>
</dbReference>
<comment type="subunit">
    <text evidence="6">Heterooligomer composed of large and small subunits.</text>
</comment>
<dbReference type="GO" id="GO:0009318">
    <property type="term" value="C:exodeoxyribonuclease VII complex"/>
    <property type="evidence" value="ECO:0007669"/>
    <property type="project" value="UniProtKB-UniRule"/>
</dbReference>
<dbReference type="SUPFAM" id="SSF116842">
    <property type="entry name" value="XseB-like"/>
    <property type="match status" value="1"/>
</dbReference>
<dbReference type="EC" id="3.1.11.6" evidence="6"/>
<name>A0A165L9A3_PELLU</name>
<dbReference type="Proteomes" id="UP000076481">
    <property type="component" value="Unassembled WGS sequence"/>
</dbReference>
<sequence>MADTASKKTSIETLINRLEEITRTMENPDTGLERSIDLYEEGIAIAEQCKKRLQEAKAKIELIKPEAAASRPEAGQPKGLFDMEP</sequence>
<gene>
    <name evidence="6" type="primary">xseB</name>
    <name evidence="7" type="ORF">A3K90_01010</name>
</gene>
<comment type="similarity">
    <text evidence="1 6">Belongs to the XseB family.</text>
</comment>
<comment type="function">
    <text evidence="6">Bidirectionally degrades single-stranded DNA into large acid-insoluble oligonucleotides, which are then degraded further into small acid-soluble oligonucleotides.</text>
</comment>
<dbReference type="GO" id="GO:0008855">
    <property type="term" value="F:exodeoxyribonuclease VII activity"/>
    <property type="evidence" value="ECO:0007669"/>
    <property type="project" value="UniProtKB-UniRule"/>
</dbReference>
<comment type="caution">
    <text evidence="7">The sequence shown here is derived from an EMBL/GenBank/DDBJ whole genome shotgun (WGS) entry which is preliminary data.</text>
</comment>
<keyword evidence="2 6" id="KW-0963">Cytoplasm</keyword>
<keyword evidence="3 6" id="KW-0540">Nuclease</keyword>
<dbReference type="PANTHER" id="PTHR34137">
    <property type="entry name" value="EXODEOXYRIBONUCLEASE 7 SMALL SUBUNIT"/>
    <property type="match status" value="1"/>
</dbReference>